<reference evidence="1" key="2">
    <citation type="journal article" date="2015" name="Fish Shellfish Immunol.">
        <title>Early steps in the European eel (Anguilla anguilla)-Vibrio vulnificus interaction in the gills: Role of the RtxA13 toxin.</title>
        <authorList>
            <person name="Callol A."/>
            <person name="Pajuelo D."/>
            <person name="Ebbesson L."/>
            <person name="Teles M."/>
            <person name="MacKenzie S."/>
            <person name="Amaro C."/>
        </authorList>
    </citation>
    <scope>NUCLEOTIDE SEQUENCE</scope>
</reference>
<proteinExistence type="predicted"/>
<name>A0A0E9U8G3_ANGAN</name>
<reference evidence="1" key="1">
    <citation type="submission" date="2014-11" db="EMBL/GenBank/DDBJ databases">
        <authorList>
            <person name="Amaro Gonzalez C."/>
        </authorList>
    </citation>
    <scope>NUCLEOTIDE SEQUENCE</scope>
</reference>
<organism evidence="1">
    <name type="scientific">Anguilla anguilla</name>
    <name type="common">European freshwater eel</name>
    <name type="synonym">Muraena anguilla</name>
    <dbReference type="NCBI Taxonomy" id="7936"/>
    <lineage>
        <taxon>Eukaryota</taxon>
        <taxon>Metazoa</taxon>
        <taxon>Chordata</taxon>
        <taxon>Craniata</taxon>
        <taxon>Vertebrata</taxon>
        <taxon>Euteleostomi</taxon>
        <taxon>Actinopterygii</taxon>
        <taxon>Neopterygii</taxon>
        <taxon>Teleostei</taxon>
        <taxon>Anguilliformes</taxon>
        <taxon>Anguillidae</taxon>
        <taxon>Anguilla</taxon>
    </lineage>
</organism>
<protein>
    <submittedName>
        <fullName evidence="1">Uncharacterized protein</fullName>
    </submittedName>
</protein>
<accession>A0A0E9U8G3</accession>
<evidence type="ECO:0000313" key="1">
    <source>
        <dbReference type="EMBL" id="JAH62209.1"/>
    </source>
</evidence>
<sequence>MLWNVLECSQSPRISHGFSLLHSKLAFISKEQLVQESSADKSDNYFLAGDDICWLFCCV</sequence>
<dbReference type="EMBL" id="GBXM01046368">
    <property type="protein sequence ID" value="JAH62209.1"/>
    <property type="molecule type" value="Transcribed_RNA"/>
</dbReference>
<dbReference type="AlphaFoldDB" id="A0A0E9U8G3"/>